<dbReference type="InterPro" id="IPR036724">
    <property type="entry name" value="Cobalamin-bd_sf"/>
</dbReference>
<evidence type="ECO:0000313" key="7">
    <source>
        <dbReference type="Proteomes" id="UP001218895"/>
    </source>
</evidence>
<evidence type="ECO:0000256" key="2">
    <source>
        <dbReference type="ARBA" id="ARBA00022723"/>
    </source>
</evidence>
<dbReference type="InterPro" id="IPR003759">
    <property type="entry name" value="Cbl-bd_cap"/>
</dbReference>
<dbReference type="GeneID" id="79949175"/>
<dbReference type="InterPro" id="IPR036594">
    <property type="entry name" value="Meth_synthase_dom"/>
</dbReference>
<dbReference type="GO" id="GO:0031419">
    <property type="term" value="F:cobalamin binding"/>
    <property type="evidence" value="ECO:0007669"/>
    <property type="project" value="InterPro"/>
</dbReference>
<dbReference type="EMBL" id="CP091092">
    <property type="protein sequence ID" value="WFN37227.1"/>
    <property type="molecule type" value="Genomic_DNA"/>
</dbReference>
<evidence type="ECO:0000256" key="3">
    <source>
        <dbReference type="ARBA" id="ARBA00023285"/>
    </source>
</evidence>
<name>A0AAF0JMK4_9EURY</name>
<dbReference type="GO" id="GO:0046872">
    <property type="term" value="F:metal ion binding"/>
    <property type="evidence" value="ECO:0007669"/>
    <property type="project" value="UniProtKB-KW"/>
</dbReference>
<feature type="domain" description="B12-binding N-terminal" evidence="5">
    <location>
        <begin position="44"/>
        <end position="138"/>
    </location>
</feature>
<evidence type="ECO:0000313" key="6">
    <source>
        <dbReference type="EMBL" id="WFN37227.1"/>
    </source>
</evidence>
<organism evidence="6 7">
    <name type="scientific">Methanomicrobium antiquum</name>
    <dbReference type="NCBI Taxonomy" id="487686"/>
    <lineage>
        <taxon>Archaea</taxon>
        <taxon>Methanobacteriati</taxon>
        <taxon>Methanobacteriota</taxon>
        <taxon>Stenosarchaea group</taxon>
        <taxon>Methanomicrobia</taxon>
        <taxon>Methanomicrobiales</taxon>
        <taxon>Methanomicrobiaceae</taxon>
        <taxon>Methanomicrobium</taxon>
    </lineage>
</organism>
<dbReference type="PROSITE" id="PS51337">
    <property type="entry name" value="B12_BINDING_NTER"/>
    <property type="match status" value="1"/>
</dbReference>
<dbReference type="SUPFAM" id="SSF47644">
    <property type="entry name" value="Methionine synthase domain"/>
    <property type="match status" value="1"/>
</dbReference>
<dbReference type="InterPro" id="IPR006158">
    <property type="entry name" value="Cobalamin-bd"/>
</dbReference>
<keyword evidence="7" id="KW-1185">Reference proteome</keyword>
<feature type="domain" description="B12-binding" evidence="4">
    <location>
        <begin position="136"/>
        <end position="261"/>
    </location>
</feature>
<dbReference type="Pfam" id="PF02607">
    <property type="entry name" value="B12-binding_2"/>
    <property type="match status" value="1"/>
</dbReference>
<proteinExistence type="inferred from homology"/>
<keyword evidence="2" id="KW-0479">Metal-binding</keyword>
<dbReference type="GO" id="GO:0046653">
    <property type="term" value="P:tetrahydrofolate metabolic process"/>
    <property type="evidence" value="ECO:0007669"/>
    <property type="project" value="TreeGrafter"/>
</dbReference>
<dbReference type="Proteomes" id="UP001218895">
    <property type="component" value="Chromosome"/>
</dbReference>
<dbReference type="KEGG" id="manq:L1994_02230"/>
<dbReference type="InterPro" id="IPR050554">
    <property type="entry name" value="Met_Synthase/Corrinoid"/>
</dbReference>
<gene>
    <name evidence="6" type="ORF">L1994_02230</name>
</gene>
<reference evidence="6" key="1">
    <citation type="submission" date="2022-01" db="EMBL/GenBank/DDBJ databases">
        <title>Complete genome of Methanomicrobium antiquum DSM 21220.</title>
        <authorList>
            <person name="Chen S.-C."/>
            <person name="You Y.-T."/>
            <person name="Zhou Y.-Z."/>
            <person name="Lai M.-C."/>
        </authorList>
    </citation>
    <scope>NUCLEOTIDE SEQUENCE</scope>
    <source>
        <strain evidence="6">DSM 21220</strain>
    </source>
</reference>
<comment type="similarity">
    <text evidence="1">Belongs to the methylamine corrinoid protein family.</text>
</comment>
<accession>A0AAF0JMK4</accession>
<dbReference type="RefSeq" id="WP_278100067.1">
    <property type="nucleotide sequence ID" value="NZ_CP091092.1"/>
</dbReference>
<dbReference type="GO" id="GO:0008705">
    <property type="term" value="F:methionine synthase activity"/>
    <property type="evidence" value="ECO:0007669"/>
    <property type="project" value="TreeGrafter"/>
</dbReference>
<dbReference type="Gene3D" id="3.40.50.280">
    <property type="entry name" value="Cobalamin-binding domain"/>
    <property type="match status" value="1"/>
</dbReference>
<dbReference type="Gene3D" id="1.10.1240.10">
    <property type="entry name" value="Methionine synthase domain"/>
    <property type="match status" value="1"/>
</dbReference>
<protein>
    <submittedName>
        <fullName evidence="6">Cobalamin-dependent protein</fullName>
    </submittedName>
</protein>
<dbReference type="AlphaFoldDB" id="A0AAF0JMK4"/>
<dbReference type="SMART" id="SM01018">
    <property type="entry name" value="B12-binding_2"/>
    <property type="match status" value="1"/>
</dbReference>
<dbReference type="PANTHER" id="PTHR45833">
    <property type="entry name" value="METHIONINE SYNTHASE"/>
    <property type="match status" value="1"/>
</dbReference>
<dbReference type="PANTHER" id="PTHR45833:SF1">
    <property type="entry name" value="METHIONINE SYNTHASE"/>
    <property type="match status" value="1"/>
</dbReference>
<dbReference type="GO" id="GO:0005829">
    <property type="term" value="C:cytosol"/>
    <property type="evidence" value="ECO:0007669"/>
    <property type="project" value="TreeGrafter"/>
</dbReference>
<keyword evidence="3" id="KW-0170">Cobalt</keyword>
<sequence length="261" mass="28119">MKPFTVGYIAGLKLKEDKGEFFTLLAEAFSEKDDEEEVFPLSNPNSSIPASEPFHSLALSVIEGDETKAEKLTEKAVQNGAGPLEIAVKGLLAGMNVVSELYNQKKVYVPEMLLAARALQAGIDKTGCTENLLSKKGIVLLHTAEGDLHDIGKNIVKAIVEANGYQVIDLGTSVETNKVLAAIRKHSPIAVLGSSLMTSTRMAFLSTADTLKDNSITVPFIIGGGACDDVFASQKNNLRYAKNPTELVKILDSINRTKREI</sequence>
<evidence type="ECO:0000256" key="1">
    <source>
        <dbReference type="ARBA" id="ARBA00010854"/>
    </source>
</evidence>
<dbReference type="GO" id="GO:0050667">
    <property type="term" value="P:homocysteine metabolic process"/>
    <property type="evidence" value="ECO:0007669"/>
    <property type="project" value="TreeGrafter"/>
</dbReference>
<dbReference type="SUPFAM" id="SSF52242">
    <property type="entry name" value="Cobalamin (vitamin B12)-binding domain"/>
    <property type="match status" value="1"/>
</dbReference>
<evidence type="ECO:0000259" key="4">
    <source>
        <dbReference type="PROSITE" id="PS51332"/>
    </source>
</evidence>
<dbReference type="Pfam" id="PF02310">
    <property type="entry name" value="B12-binding"/>
    <property type="match status" value="1"/>
</dbReference>
<evidence type="ECO:0000259" key="5">
    <source>
        <dbReference type="PROSITE" id="PS51337"/>
    </source>
</evidence>
<dbReference type="PROSITE" id="PS51332">
    <property type="entry name" value="B12_BINDING"/>
    <property type="match status" value="1"/>
</dbReference>